<evidence type="ECO:0000256" key="1">
    <source>
        <dbReference type="SAM" id="MobiDB-lite"/>
    </source>
</evidence>
<feature type="region of interest" description="Disordered" evidence="1">
    <location>
        <begin position="73"/>
        <end position="98"/>
    </location>
</feature>
<comment type="caution">
    <text evidence="2">The sequence shown here is derived from an EMBL/GenBank/DDBJ whole genome shotgun (WGS) entry which is preliminary data.</text>
</comment>
<feature type="non-terminal residue" evidence="2">
    <location>
        <position position="1"/>
    </location>
</feature>
<name>A0AAV2PLF6_MEGNR</name>
<evidence type="ECO:0000313" key="3">
    <source>
        <dbReference type="Proteomes" id="UP001497623"/>
    </source>
</evidence>
<proteinExistence type="predicted"/>
<gene>
    <name evidence="2" type="ORF">MNOR_LOCUS465</name>
</gene>
<dbReference type="Proteomes" id="UP001497623">
    <property type="component" value="Unassembled WGS sequence"/>
</dbReference>
<dbReference type="AlphaFoldDB" id="A0AAV2PLF6"/>
<protein>
    <recommendedName>
        <fullName evidence="4">Secreted protein</fullName>
    </recommendedName>
</protein>
<keyword evidence="3" id="KW-1185">Reference proteome</keyword>
<evidence type="ECO:0000313" key="2">
    <source>
        <dbReference type="EMBL" id="CAL4059343.1"/>
    </source>
</evidence>
<organism evidence="2 3">
    <name type="scientific">Meganyctiphanes norvegica</name>
    <name type="common">Northern krill</name>
    <name type="synonym">Thysanopoda norvegica</name>
    <dbReference type="NCBI Taxonomy" id="48144"/>
    <lineage>
        <taxon>Eukaryota</taxon>
        <taxon>Metazoa</taxon>
        <taxon>Ecdysozoa</taxon>
        <taxon>Arthropoda</taxon>
        <taxon>Crustacea</taxon>
        <taxon>Multicrustacea</taxon>
        <taxon>Malacostraca</taxon>
        <taxon>Eumalacostraca</taxon>
        <taxon>Eucarida</taxon>
        <taxon>Euphausiacea</taxon>
        <taxon>Euphausiidae</taxon>
        <taxon>Meganyctiphanes</taxon>
    </lineage>
</organism>
<evidence type="ECO:0008006" key="4">
    <source>
        <dbReference type="Google" id="ProtNLM"/>
    </source>
</evidence>
<accession>A0AAV2PLF6</accession>
<reference evidence="2 3" key="1">
    <citation type="submission" date="2024-05" db="EMBL/GenBank/DDBJ databases">
        <authorList>
            <person name="Wallberg A."/>
        </authorList>
    </citation>
    <scope>NUCLEOTIDE SEQUENCE [LARGE SCALE GENOMIC DNA]</scope>
</reference>
<dbReference type="EMBL" id="CAXKWB010000102">
    <property type="protein sequence ID" value="CAL4059343.1"/>
    <property type="molecule type" value="Genomic_DNA"/>
</dbReference>
<sequence>TRRPYAIRICDTAICKHKKMSVSMNLLILVAVLGFCNLAEGDYFSDVSYEDGKTFWDYEHLWYDLDDEVDNAIGGSGDGQEIDESSESSGWGSDTLDNDITKPNTLDNDIAKIDTFENDITKALNLIKQFGENINNDEGITFDDDVIALGTSSNSGWGLNTMEDDIKKTLQLIELLTGKITDDIGRDTDTHRYNID</sequence>